<gene>
    <name evidence="2" type="ORF">IW245_002364</name>
</gene>
<name>A0A8J7KFG9_9ACTN</name>
<dbReference type="Proteomes" id="UP000622552">
    <property type="component" value="Unassembled WGS sequence"/>
</dbReference>
<evidence type="ECO:0000313" key="2">
    <source>
        <dbReference type="EMBL" id="MBG6136170.1"/>
    </source>
</evidence>
<comment type="caution">
    <text evidence="2">The sequence shown here is derived from an EMBL/GenBank/DDBJ whole genome shotgun (WGS) entry which is preliminary data.</text>
</comment>
<feature type="region of interest" description="Disordered" evidence="1">
    <location>
        <begin position="81"/>
        <end position="113"/>
    </location>
</feature>
<sequence length="187" mass="19525">MNTTQPTSPGHTTKLVAAMGDLGPTDARTLSEAAGVPYSTTVKRLRDWTATGQITKIERGKEAAHFALLDGTAPEVAPSMTGAGIPAEGNATQSPDPAGVEPAPGTDQAGRRKRGVLRDAVLQVLRDNPSQDFKVIEVCRVLERNLLATGHGTRKVSSGAVANALATFVVSGDVVRTVERPATYRAA</sequence>
<dbReference type="EMBL" id="JADOUF010000001">
    <property type="protein sequence ID" value="MBG6136170.1"/>
    <property type="molecule type" value="Genomic_DNA"/>
</dbReference>
<proteinExistence type="predicted"/>
<organism evidence="2 3">
    <name type="scientific">Longispora fulva</name>
    <dbReference type="NCBI Taxonomy" id="619741"/>
    <lineage>
        <taxon>Bacteria</taxon>
        <taxon>Bacillati</taxon>
        <taxon>Actinomycetota</taxon>
        <taxon>Actinomycetes</taxon>
        <taxon>Micromonosporales</taxon>
        <taxon>Micromonosporaceae</taxon>
        <taxon>Longispora</taxon>
    </lineage>
</organism>
<dbReference type="AlphaFoldDB" id="A0A8J7KFG9"/>
<evidence type="ECO:0000256" key="1">
    <source>
        <dbReference type="SAM" id="MobiDB-lite"/>
    </source>
</evidence>
<accession>A0A8J7KFG9</accession>
<protein>
    <submittedName>
        <fullName evidence="2">Uncharacterized protein</fullName>
    </submittedName>
</protein>
<reference evidence="2" key="1">
    <citation type="submission" date="2020-11" db="EMBL/GenBank/DDBJ databases">
        <title>Sequencing the genomes of 1000 actinobacteria strains.</title>
        <authorList>
            <person name="Klenk H.-P."/>
        </authorList>
    </citation>
    <scope>NUCLEOTIDE SEQUENCE</scope>
    <source>
        <strain evidence="2">DSM 45356</strain>
    </source>
</reference>
<keyword evidence="3" id="KW-1185">Reference proteome</keyword>
<evidence type="ECO:0000313" key="3">
    <source>
        <dbReference type="Proteomes" id="UP000622552"/>
    </source>
</evidence>
<dbReference type="RefSeq" id="WP_197003185.1">
    <property type="nucleotide sequence ID" value="NZ_BONS01000038.1"/>
</dbReference>